<evidence type="ECO:0008006" key="3">
    <source>
        <dbReference type="Google" id="ProtNLM"/>
    </source>
</evidence>
<organism evidence="1 2">
    <name type="scientific">Ornithinimicrobium avium</name>
    <dbReference type="NCBI Taxonomy" id="2283195"/>
    <lineage>
        <taxon>Bacteria</taxon>
        <taxon>Bacillati</taxon>
        <taxon>Actinomycetota</taxon>
        <taxon>Actinomycetes</taxon>
        <taxon>Micrococcales</taxon>
        <taxon>Ornithinimicrobiaceae</taxon>
        <taxon>Ornithinimicrobium</taxon>
    </lineage>
</organism>
<keyword evidence="2" id="KW-1185">Reference proteome</keyword>
<gene>
    <name evidence="1" type="ORF">DV701_07475</name>
</gene>
<dbReference type="SUPFAM" id="SSF56349">
    <property type="entry name" value="DNA breaking-rejoining enzymes"/>
    <property type="match status" value="1"/>
</dbReference>
<reference evidence="1 2" key="1">
    <citation type="submission" date="2018-07" db="EMBL/GenBank/DDBJ databases">
        <title>Complete genome sequencing of Ornithinimicrobium sp. AMA3305.</title>
        <authorList>
            <person name="Bae J.-W."/>
        </authorList>
    </citation>
    <scope>NUCLEOTIDE SEQUENCE [LARGE SCALE GENOMIC DNA]</scope>
    <source>
        <strain evidence="1 2">AMA3305</strain>
    </source>
</reference>
<dbReference type="RefSeq" id="WP_114927751.1">
    <property type="nucleotide sequence ID" value="NZ_CP031229.1"/>
</dbReference>
<sequence>MRPPAPRGTPRRRDPDGAVVAVRSWPEGPVCSGCFATACETYGTCPGCGTHRLLPGRDTRGRPVCTDCAGGLGDFTCSRCGKEGWNHYRKVCGRCVLTDRLTDALTDDTGQVSPPLVPLLTYLAAMPRPRTGILWLTKPHTRRLLDELAHGRVPLTHHGMDQLSPPRAVAHLRHLLIAAGVLTPVDATLNRTTVWAADYLADLTSEEERRVLQRYDRWVLHRRLEHTARAGPLLPGRDTNHRYQLRQAHEFLTWARARPGGLDGLAQADLDAWATTATSGQRTAVRAFLAWTARTGLSPQVEVPLPLHQQVPPIGQAERIRWIRRAVHDPQVDPVDAVVILLLLLYAQPVPTISRLKLTDLTLDHDGRLAINLGDPPAPVTAPFDRVFLDYLQHAVPVTTGNPHSLWLFPGRHATLPLHPNSLRLRLQHLGLAPAAARIGALRHLAAQAPPAIISQMLGYATTTTERRSKEAAATWARYAASRAQST</sequence>
<name>A0A345NLS8_9MICO</name>
<accession>A0A345NLS8</accession>
<dbReference type="OrthoDB" id="3405537at2"/>
<proteinExistence type="predicted"/>
<protein>
    <recommendedName>
        <fullName evidence="3">Recombinase XerD</fullName>
    </recommendedName>
</protein>
<evidence type="ECO:0000313" key="1">
    <source>
        <dbReference type="EMBL" id="AXH95986.1"/>
    </source>
</evidence>
<dbReference type="EMBL" id="CP031229">
    <property type="protein sequence ID" value="AXH95986.1"/>
    <property type="molecule type" value="Genomic_DNA"/>
</dbReference>
<dbReference type="Proteomes" id="UP000253790">
    <property type="component" value="Chromosome"/>
</dbReference>
<dbReference type="AlphaFoldDB" id="A0A345NLS8"/>
<dbReference type="GO" id="GO:0003677">
    <property type="term" value="F:DNA binding"/>
    <property type="evidence" value="ECO:0007669"/>
    <property type="project" value="InterPro"/>
</dbReference>
<dbReference type="KEGG" id="orn:DV701_07475"/>
<evidence type="ECO:0000313" key="2">
    <source>
        <dbReference type="Proteomes" id="UP000253790"/>
    </source>
</evidence>
<dbReference type="InterPro" id="IPR011010">
    <property type="entry name" value="DNA_brk_join_enz"/>
</dbReference>